<keyword evidence="3" id="KW-0808">Transferase</keyword>
<keyword evidence="4" id="KW-0547">Nucleotide-binding</keyword>
<evidence type="ECO:0000256" key="5">
    <source>
        <dbReference type="ARBA" id="ARBA00022777"/>
    </source>
</evidence>
<comment type="caution">
    <text evidence="8">The sequence shown here is derived from an EMBL/GenBank/DDBJ whole genome shotgun (WGS) entry which is preliminary data.</text>
</comment>
<dbReference type="GO" id="GO:0004674">
    <property type="term" value="F:protein serine/threonine kinase activity"/>
    <property type="evidence" value="ECO:0007669"/>
    <property type="project" value="UniProtKB-KW"/>
</dbReference>
<dbReference type="CDD" id="cd14014">
    <property type="entry name" value="STKc_PknB_like"/>
    <property type="match status" value="1"/>
</dbReference>
<organism evidence="8 9">
    <name type="scientific">Nocardia mexicana</name>
    <dbReference type="NCBI Taxonomy" id="279262"/>
    <lineage>
        <taxon>Bacteria</taxon>
        <taxon>Bacillati</taxon>
        <taxon>Actinomycetota</taxon>
        <taxon>Actinomycetes</taxon>
        <taxon>Mycobacteriales</taxon>
        <taxon>Nocardiaceae</taxon>
        <taxon>Nocardia</taxon>
    </lineage>
</organism>
<evidence type="ECO:0000313" key="8">
    <source>
        <dbReference type="EMBL" id="RDI50869.1"/>
    </source>
</evidence>
<keyword evidence="2" id="KW-0723">Serine/threonine-protein kinase</keyword>
<dbReference type="Pfam" id="PF00069">
    <property type="entry name" value="Pkinase"/>
    <property type="match status" value="1"/>
</dbReference>
<sequence>MTGNPGPGALFAGYRLERVLGRGGMGTVFLAQHPRLPRRDAVKVLSDDRVGDEASCAGFVRGADLAARLDHPNVVAVHDRGVEHGRPWIAMQYVDGSDVGALLRRAPSGLPPRRAAHIVAEAARGLDAAHRAGLVHRGVKPADILVAPRHAGPDRVLVTDFGIAWAAVESGAPRAESGSSAVACAAPELFTGQPVDHRVDVYALGCVLFELLTGVEPYPRANSAAVVRAHIADPPPRPTAVRAGLPPHIDGVVARALAKQPDERYPSCGALADAAMVALSGRLPVPAGPAKRDRRAARWIAGGLVVATATAGGAVAATMRSPEVGVPAPAPTSAGPTASPTAPATGVVLTWGSHGVVAARFPGLLPATPADSGYQGIRCAAVDPAGRPMDLTAPAGSEMRVQCTGNHEPVDLLTVRCQIGGGGYEVPTEAEGSERWQRASGTGTVTWGTVRDRGAVVVRFETSPRNECGMVVTGGSSGQDLLERWWRGAPI</sequence>
<dbReference type="Gene3D" id="3.30.200.20">
    <property type="entry name" value="Phosphorylase Kinase, domain 1"/>
    <property type="match status" value="1"/>
</dbReference>
<evidence type="ECO:0000313" key="9">
    <source>
        <dbReference type="Proteomes" id="UP000255355"/>
    </source>
</evidence>
<dbReference type="InterPro" id="IPR011009">
    <property type="entry name" value="Kinase-like_dom_sf"/>
</dbReference>
<evidence type="ECO:0000256" key="3">
    <source>
        <dbReference type="ARBA" id="ARBA00022679"/>
    </source>
</evidence>
<dbReference type="AlphaFoldDB" id="A0A370H3U3"/>
<feature type="domain" description="Protein kinase" evidence="7">
    <location>
        <begin position="14"/>
        <end position="276"/>
    </location>
</feature>
<dbReference type="SUPFAM" id="SSF56112">
    <property type="entry name" value="Protein kinase-like (PK-like)"/>
    <property type="match status" value="1"/>
</dbReference>
<evidence type="ECO:0000256" key="6">
    <source>
        <dbReference type="ARBA" id="ARBA00022840"/>
    </source>
</evidence>
<dbReference type="GO" id="GO:0005524">
    <property type="term" value="F:ATP binding"/>
    <property type="evidence" value="ECO:0007669"/>
    <property type="project" value="UniProtKB-KW"/>
</dbReference>
<accession>A0A370H3U3</accession>
<protein>
    <recommendedName>
        <fullName evidence="1">non-specific serine/threonine protein kinase</fullName>
        <ecNumber evidence="1">2.7.11.1</ecNumber>
    </recommendedName>
</protein>
<evidence type="ECO:0000256" key="2">
    <source>
        <dbReference type="ARBA" id="ARBA00022527"/>
    </source>
</evidence>
<evidence type="ECO:0000256" key="1">
    <source>
        <dbReference type="ARBA" id="ARBA00012513"/>
    </source>
</evidence>
<proteinExistence type="predicted"/>
<dbReference type="PANTHER" id="PTHR43289:SF6">
    <property type="entry name" value="SERINE_THREONINE-PROTEIN KINASE NEKL-3"/>
    <property type="match status" value="1"/>
</dbReference>
<dbReference type="InterPro" id="IPR000719">
    <property type="entry name" value="Prot_kinase_dom"/>
</dbReference>
<dbReference type="PANTHER" id="PTHR43289">
    <property type="entry name" value="MITOGEN-ACTIVATED PROTEIN KINASE KINASE KINASE 20-RELATED"/>
    <property type="match status" value="1"/>
</dbReference>
<keyword evidence="6" id="KW-0067">ATP-binding</keyword>
<dbReference type="RefSeq" id="WP_068020157.1">
    <property type="nucleotide sequence ID" value="NZ_QQAZ01000005.1"/>
</dbReference>
<dbReference type="Proteomes" id="UP000255355">
    <property type="component" value="Unassembled WGS sequence"/>
</dbReference>
<dbReference type="PROSITE" id="PS50011">
    <property type="entry name" value="PROTEIN_KINASE_DOM"/>
    <property type="match status" value="1"/>
</dbReference>
<evidence type="ECO:0000256" key="4">
    <source>
        <dbReference type="ARBA" id="ARBA00022741"/>
    </source>
</evidence>
<name>A0A370H3U3_9NOCA</name>
<keyword evidence="5 8" id="KW-0418">Kinase</keyword>
<reference evidence="8 9" key="1">
    <citation type="submission" date="2018-07" db="EMBL/GenBank/DDBJ databases">
        <title>Genomic Encyclopedia of Type Strains, Phase IV (KMG-IV): sequencing the most valuable type-strain genomes for metagenomic binning, comparative biology and taxonomic classification.</title>
        <authorList>
            <person name="Goeker M."/>
        </authorList>
    </citation>
    <scope>NUCLEOTIDE SEQUENCE [LARGE SCALE GENOMIC DNA]</scope>
    <source>
        <strain evidence="8 9">DSM 44952</strain>
    </source>
</reference>
<dbReference type="STRING" id="1210089.GCA_001613165_03194"/>
<dbReference type="EC" id="2.7.11.1" evidence="1"/>
<keyword evidence="9" id="KW-1185">Reference proteome</keyword>
<dbReference type="Gene3D" id="1.10.510.10">
    <property type="entry name" value="Transferase(Phosphotransferase) domain 1"/>
    <property type="match status" value="1"/>
</dbReference>
<dbReference type="EMBL" id="QQAZ01000005">
    <property type="protein sequence ID" value="RDI50869.1"/>
    <property type="molecule type" value="Genomic_DNA"/>
</dbReference>
<evidence type="ECO:0000259" key="7">
    <source>
        <dbReference type="PROSITE" id="PS50011"/>
    </source>
</evidence>
<gene>
    <name evidence="8" type="ORF">DFR68_105346</name>
</gene>